<keyword evidence="6" id="KW-1185">Reference proteome</keyword>
<dbReference type="OrthoDB" id="1434669at2759"/>
<dbReference type="EMBL" id="JAAIUW010000002">
    <property type="protein sequence ID" value="KAF7840413.1"/>
    <property type="molecule type" value="Genomic_DNA"/>
</dbReference>
<reference evidence="5" key="1">
    <citation type="submission" date="2020-09" db="EMBL/GenBank/DDBJ databases">
        <title>Genome-Enabled Discovery of Anthraquinone Biosynthesis in Senna tora.</title>
        <authorList>
            <person name="Kang S.-H."/>
            <person name="Pandey R.P."/>
            <person name="Lee C.-M."/>
            <person name="Sim J.-S."/>
            <person name="Jeong J.-T."/>
            <person name="Choi B.-S."/>
            <person name="Jung M."/>
            <person name="Ginzburg D."/>
            <person name="Zhao K."/>
            <person name="Won S.Y."/>
            <person name="Oh T.-J."/>
            <person name="Yu Y."/>
            <person name="Kim N.-H."/>
            <person name="Lee O.R."/>
            <person name="Lee T.-H."/>
            <person name="Bashyal P."/>
            <person name="Kim T.-S."/>
            <person name="Lee W.-H."/>
            <person name="Kawkins C."/>
            <person name="Kim C.-K."/>
            <person name="Kim J.S."/>
            <person name="Ahn B.O."/>
            <person name="Rhee S.Y."/>
            <person name="Sohng J.K."/>
        </authorList>
    </citation>
    <scope>NUCLEOTIDE SEQUENCE</scope>
    <source>
        <tissue evidence="5">Leaf</tissue>
    </source>
</reference>
<name>A0A834X7R2_9FABA</name>
<dbReference type="AlphaFoldDB" id="A0A834X7R2"/>
<evidence type="ECO:0000256" key="2">
    <source>
        <dbReference type="ARBA" id="ARBA00022741"/>
    </source>
</evidence>
<evidence type="ECO:0000313" key="5">
    <source>
        <dbReference type="EMBL" id="KAF7840413.1"/>
    </source>
</evidence>
<evidence type="ECO:0000256" key="3">
    <source>
        <dbReference type="ARBA" id="ARBA00022821"/>
    </source>
</evidence>
<protein>
    <submittedName>
        <fullName evidence="5">Putative disease resistance RPP13-like protein 1 isoform X1</fullName>
    </submittedName>
</protein>
<accession>A0A834X7R2</accession>
<feature type="domain" description="Disease resistance N-terminal" evidence="4">
    <location>
        <begin position="10"/>
        <end position="98"/>
    </location>
</feature>
<keyword evidence="1" id="KW-0677">Repeat</keyword>
<keyword evidence="2" id="KW-0547">Nucleotide-binding</keyword>
<keyword evidence="3" id="KW-0611">Plant defense</keyword>
<proteinExistence type="predicted"/>
<evidence type="ECO:0000259" key="4">
    <source>
        <dbReference type="Pfam" id="PF18052"/>
    </source>
</evidence>
<sequence length="103" mass="11442">MAGEVVGGAFLSAFLQVIFDRLASREFLSLIRAKKLDDKLLGRLKTTLYAASAVLSDAEYKQIKDSGVMNWLDDLRDAIYVADEVFDEISTRAATQKETGIYC</sequence>
<comment type="caution">
    <text evidence="5">The sequence shown here is derived from an EMBL/GenBank/DDBJ whole genome shotgun (WGS) entry which is preliminary data.</text>
</comment>
<dbReference type="InterPro" id="IPR041118">
    <property type="entry name" value="Rx_N"/>
</dbReference>
<dbReference type="Proteomes" id="UP000634136">
    <property type="component" value="Unassembled WGS sequence"/>
</dbReference>
<dbReference type="GO" id="GO:0000166">
    <property type="term" value="F:nucleotide binding"/>
    <property type="evidence" value="ECO:0007669"/>
    <property type="project" value="UniProtKB-KW"/>
</dbReference>
<organism evidence="5 6">
    <name type="scientific">Senna tora</name>
    <dbReference type="NCBI Taxonomy" id="362788"/>
    <lineage>
        <taxon>Eukaryota</taxon>
        <taxon>Viridiplantae</taxon>
        <taxon>Streptophyta</taxon>
        <taxon>Embryophyta</taxon>
        <taxon>Tracheophyta</taxon>
        <taxon>Spermatophyta</taxon>
        <taxon>Magnoliopsida</taxon>
        <taxon>eudicotyledons</taxon>
        <taxon>Gunneridae</taxon>
        <taxon>Pentapetalae</taxon>
        <taxon>rosids</taxon>
        <taxon>fabids</taxon>
        <taxon>Fabales</taxon>
        <taxon>Fabaceae</taxon>
        <taxon>Caesalpinioideae</taxon>
        <taxon>Cassia clade</taxon>
        <taxon>Senna</taxon>
    </lineage>
</organism>
<evidence type="ECO:0000256" key="1">
    <source>
        <dbReference type="ARBA" id="ARBA00022737"/>
    </source>
</evidence>
<gene>
    <name evidence="5" type="ORF">G2W53_002711</name>
</gene>
<dbReference type="GO" id="GO:0006952">
    <property type="term" value="P:defense response"/>
    <property type="evidence" value="ECO:0007669"/>
    <property type="project" value="UniProtKB-KW"/>
</dbReference>
<evidence type="ECO:0000313" key="6">
    <source>
        <dbReference type="Proteomes" id="UP000634136"/>
    </source>
</evidence>
<dbReference type="Pfam" id="PF18052">
    <property type="entry name" value="Rx_N"/>
    <property type="match status" value="1"/>
</dbReference>
<dbReference type="Gene3D" id="1.20.5.4130">
    <property type="match status" value="1"/>
</dbReference>